<sequence length="185" mass="19652">MFTKCHANERLQLILGLLIGIGFGFFLQKGGVTNYDTIIGQLLLTDFTVVKVMVSAMIVGMIGIHVMKSLNLIEFHTFKGSIGSSVIGGLLFGIGFGLLGYCPGTVAGAIGQGQMDALLGGAVGILIGTGLFAHFYPGINDKILSIGQFPVETIPELIHLPRWMVVLVFVAGLSGVLWYLQILGL</sequence>
<protein>
    <submittedName>
        <fullName evidence="2">YeeE/YedE family protein</fullName>
    </submittedName>
</protein>
<evidence type="ECO:0000313" key="3">
    <source>
        <dbReference type="Proteomes" id="UP000001941"/>
    </source>
</evidence>
<dbReference type="InterPro" id="IPR007272">
    <property type="entry name" value="Sulf_transp_TsuA/YedE"/>
</dbReference>
<dbReference type="RefSeq" id="WP_011447833.1">
    <property type="nucleotide sequence ID" value="NC_007796.1"/>
</dbReference>
<accession>Q2FPG1</accession>
<feature type="transmembrane region" description="Helical" evidence="1">
    <location>
        <begin position="48"/>
        <end position="66"/>
    </location>
</feature>
<feature type="transmembrane region" description="Helical" evidence="1">
    <location>
        <begin position="160"/>
        <end position="180"/>
    </location>
</feature>
<dbReference type="EMBL" id="CP000254">
    <property type="protein sequence ID" value="ABD40554.1"/>
    <property type="molecule type" value="Genomic_DNA"/>
</dbReference>
<evidence type="ECO:0000256" key="1">
    <source>
        <dbReference type="SAM" id="Phobius"/>
    </source>
</evidence>
<dbReference type="InParanoid" id="Q2FPG1"/>
<evidence type="ECO:0000313" key="2">
    <source>
        <dbReference type="EMBL" id="ABD40554.1"/>
    </source>
</evidence>
<gene>
    <name evidence="2" type="ordered locus">Mhun_0802</name>
</gene>
<organism evidence="2 3">
    <name type="scientific">Methanospirillum hungatei JF-1 (strain ATCC 27890 / DSM 864 / NBRC 100397 / JF-1)</name>
    <dbReference type="NCBI Taxonomy" id="323259"/>
    <lineage>
        <taxon>Archaea</taxon>
        <taxon>Methanobacteriati</taxon>
        <taxon>Methanobacteriota</taxon>
        <taxon>Stenosarchaea group</taxon>
        <taxon>Methanomicrobia</taxon>
        <taxon>Methanomicrobiales</taxon>
        <taxon>Methanospirillaceae</taxon>
        <taxon>Methanospirillum</taxon>
    </lineage>
</organism>
<dbReference type="eggNOG" id="arCOG04788">
    <property type="taxonomic scope" value="Archaea"/>
</dbReference>
<feature type="transmembrane region" description="Helical" evidence="1">
    <location>
        <begin position="12"/>
        <end position="28"/>
    </location>
</feature>
<keyword evidence="1" id="KW-0812">Transmembrane</keyword>
<dbReference type="STRING" id="323259.Mhun_0802"/>
<feature type="transmembrane region" description="Helical" evidence="1">
    <location>
        <begin position="86"/>
        <end position="111"/>
    </location>
</feature>
<dbReference type="Proteomes" id="UP000001941">
    <property type="component" value="Chromosome"/>
</dbReference>
<dbReference type="EnsemblBacteria" id="ABD40554">
    <property type="protein sequence ID" value="ABD40554"/>
    <property type="gene ID" value="Mhun_0802"/>
</dbReference>
<keyword evidence="3" id="KW-1185">Reference proteome</keyword>
<dbReference type="KEGG" id="mhu:Mhun_0802"/>
<dbReference type="HOGENOM" id="CLU_037802_0_1_2"/>
<dbReference type="GeneID" id="3924344"/>
<reference evidence="3" key="1">
    <citation type="journal article" date="2016" name="Stand. Genomic Sci.">
        <title>Complete genome sequence of Methanospirillum hungatei type strain JF1.</title>
        <authorList>
            <person name="Gunsalus R.P."/>
            <person name="Cook L.E."/>
            <person name="Crable B."/>
            <person name="Rohlin L."/>
            <person name="McDonald E."/>
            <person name="Mouttaki H."/>
            <person name="Sieber J.R."/>
            <person name="Poweleit N."/>
            <person name="Zhou H."/>
            <person name="Lapidus A.L."/>
            <person name="Daligault H.E."/>
            <person name="Land M."/>
            <person name="Gilna P."/>
            <person name="Ivanova N."/>
            <person name="Kyrpides N."/>
            <person name="Culley D.E."/>
            <person name="McInerney M.J."/>
        </authorList>
    </citation>
    <scope>NUCLEOTIDE SEQUENCE [LARGE SCALE GENOMIC DNA]</scope>
    <source>
        <strain evidence="3">ATCC 27890 / DSM 864 / NBRC 100397 / JF-1</strain>
    </source>
</reference>
<proteinExistence type="predicted"/>
<dbReference type="AlphaFoldDB" id="Q2FPG1"/>
<dbReference type="Pfam" id="PF04143">
    <property type="entry name" value="Sulf_transp"/>
    <property type="match status" value="1"/>
</dbReference>
<feature type="transmembrane region" description="Helical" evidence="1">
    <location>
        <begin position="117"/>
        <end position="139"/>
    </location>
</feature>
<keyword evidence="1" id="KW-1133">Transmembrane helix</keyword>
<keyword evidence="1" id="KW-0472">Membrane</keyword>
<name>Q2FPG1_METHJ</name>
<dbReference type="OrthoDB" id="117923at2157"/>